<dbReference type="Pfam" id="PF00067">
    <property type="entry name" value="p450"/>
    <property type="match status" value="1"/>
</dbReference>
<dbReference type="SUPFAM" id="SSF48264">
    <property type="entry name" value="Cytochrome P450"/>
    <property type="match status" value="1"/>
</dbReference>
<dbReference type="CDD" id="cd20628">
    <property type="entry name" value="CYP4"/>
    <property type="match status" value="1"/>
</dbReference>
<evidence type="ECO:0000256" key="3">
    <source>
        <dbReference type="ARBA" id="ARBA00022617"/>
    </source>
</evidence>
<evidence type="ECO:0008006" key="13">
    <source>
        <dbReference type="Google" id="ProtNLM"/>
    </source>
</evidence>
<keyword evidence="10" id="KW-1133">Transmembrane helix</keyword>
<keyword evidence="12" id="KW-1185">Reference proteome</keyword>
<dbReference type="EMBL" id="JAZDUA010000898">
    <property type="protein sequence ID" value="KAK7788922.1"/>
    <property type="molecule type" value="Genomic_DNA"/>
</dbReference>
<dbReference type="InterPro" id="IPR036396">
    <property type="entry name" value="Cyt_P450_sf"/>
</dbReference>
<evidence type="ECO:0000256" key="5">
    <source>
        <dbReference type="ARBA" id="ARBA00023002"/>
    </source>
</evidence>
<dbReference type="PANTHER" id="PTHR24291">
    <property type="entry name" value="CYTOCHROME P450 FAMILY 4"/>
    <property type="match status" value="1"/>
</dbReference>
<comment type="caution">
    <text evidence="11">The sequence shown here is derived from an EMBL/GenBank/DDBJ whole genome shotgun (WGS) entry which is preliminary data.</text>
</comment>
<evidence type="ECO:0000313" key="12">
    <source>
        <dbReference type="Proteomes" id="UP001378592"/>
    </source>
</evidence>
<dbReference type="InterPro" id="IPR017972">
    <property type="entry name" value="Cyt_P450_CS"/>
</dbReference>
<evidence type="ECO:0000256" key="9">
    <source>
        <dbReference type="RuleBase" id="RU000461"/>
    </source>
</evidence>
<dbReference type="PROSITE" id="PS00086">
    <property type="entry name" value="CYTOCHROME_P450"/>
    <property type="match status" value="1"/>
</dbReference>
<keyword evidence="7 9" id="KW-0503">Monooxygenase</keyword>
<evidence type="ECO:0000256" key="1">
    <source>
        <dbReference type="ARBA" id="ARBA00001971"/>
    </source>
</evidence>
<feature type="binding site" description="axial binding residue" evidence="8">
    <location>
        <position position="452"/>
    </location>
    <ligand>
        <name>heme</name>
        <dbReference type="ChEBI" id="CHEBI:30413"/>
    </ligand>
    <ligandPart>
        <name>Fe</name>
        <dbReference type="ChEBI" id="CHEBI:18248"/>
    </ligandPart>
</feature>
<keyword evidence="4 8" id="KW-0479">Metal-binding</keyword>
<dbReference type="Gene3D" id="1.10.630.10">
    <property type="entry name" value="Cytochrome P450"/>
    <property type="match status" value="1"/>
</dbReference>
<keyword evidence="6 8" id="KW-0408">Iron</keyword>
<comment type="similarity">
    <text evidence="2 9">Belongs to the cytochrome P450 family.</text>
</comment>
<keyword evidence="3 8" id="KW-0349">Heme</keyword>
<gene>
    <name evidence="11" type="ORF">R5R35_007342</name>
</gene>
<dbReference type="InterPro" id="IPR001128">
    <property type="entry name" value="Cyt_P450"/>
</dbReference>
<comment type="cofactor">
    <cofactor evidence="1 8">
        <name>heme</name>
        <dbReference type="ChEBI" id="CHEBI:30413"/>
    </cofactor>
</comment>
<dbReference type="GO" id="GO:0005506">
    <property type="term" value="F:iron ion binding"/>
    <property type="evidence" value="ECO:0007669"/>
    <property type="project" value="InterPro"/>
</dbReference>
<keyword evidence="10" id="KW-0472">Membrane</keyword>
<feature type="transmembrane region" description="Helical" evidence="10">
    <location>
        <begin position="14"/>
        <end position="40"/>
    </location>
</feature>
<dbReference type="InterPro" id="IPR050196">
    <property type="entry name" value="Cytochrome_P450_Monoox"/>
</dbReference>
<dbReference type="AlphaFoldDB" id="A0AAN9V5N1"/>
<keyword evidence="10" id="KW-0812">Transmembrane</keyword>
<evidence type="ECO:0000313" key="11">
    <source>
        <dbReference type="EMBL" id="KAK7788922.1"/>
    </source>
</evidence>
<dbReference type="GO" id="GO:0020037">
    <property type="term" value="F:heme binding"/>
    <property type="evidence" value="ECO:0007669"/>
    <property type="project" value="InterPro"/>
</dbReference>
<name>A0AAN9V5N1_9ORTH</name>
<dbReference type="GO" id="GO:0004497">
    <property type="term" value="F:monooxygenase activity"/>
    <property type="evidence" value="ECO:0007669"/>
    <property type="project" value="UniProtKB-KW"/>
</dbReference>
<evidence type="ECO:0000256" key="2">
    <source>
        <dbReference type="ARBA" id="ARBA00010617"/>
    </source>
</evidence>
<evidence type="ECO:0000256" key="8">
    <source>
        <dbReference type="PIRSR" id="PIRSR602401-1"/>
    </source>
</evidence>
<evidence type="ECO:0000256" key="4">
    <source>
        <dbReference type="ARBA" id="ARBA00022723"/>
    </source>
</evidence>
<proteinExistence type="inferred from homology"/>
<protein>
    <recommendedName>
        <fullName evidence="13">Cytochrome P450</fullName>
    </recommendedName>
</protein>
<feature type="transmembrane region" description="Helical" evidence="10">
    <location>
        <begin position="80"/>
        <end position="98"/>
    </location>
</feature>
<dbReference type="PRINTS" id="PR00385">
    <property type="entry name" value="P450"/>
</dbReference>
<evidence type="ECO:0000256" key="10">
    <source>
        <dbReference type="SAM" id="Phobius"/>
    </source>
</evidence>
<organism evidence="11 12">
    <name type="scientific">Gryllus longicercus</name>
    <dbReference type="NCBI Taxonomy" id="2509291"/>
    <lineage>
        <taxon>Eukaryota</taxon>
        <taxon>Metazoa</taxon>
        <taxon>Ecdysozoa</taxon>
        <taxon>Arthropoda</taxon>
        <taxon>Hexapoda</taxon>
        <taxon>Insecta</taxon>
        <taxon>Pterygota</taxon>
        <taxon>Neoptera</taxon>
        <taxon>Polyneoptera</taxon>
        <taxon>Orthoptera</taxon>
        <taxon>Ensifera</taxon>
        <taxon>Gryllidea</taxon>
        <taxon>Grylloidea</taxon>
        <taxon>Gryllidae</taxon>
        <taxon>Gryllinae</taxon>
        <taxon>Gryllus</taxon>
    </lineage>
</organism>
<dbReference type="Proteomes" id="UP001378592">
    <property type="component" value="Unassembled WGS sequence"/>
</dbReference>
<dbReference type="GO" id="GO:0016705">
    <property type="term" value="F:oxidoreductase activity, acting on paired donors, with incorporation or reduction of molecular oxygen"/>
    <property type="evidence" value="ECO:0007669"/>
    <property type="project" value="InterPro"/>
</dbReference>
<reference evidence="11 12" key="1">
    <citation type="submission" date="2024-03" db="EMBL/GenBank/DDBJ databases">
        <title>The genome assembly and annotation of the cricket Gryllus longicercus Weissman &amp; Gray.</title>
        <authorList>
            <person name="Szrajer S."/>
            <person name="Gray D."/>
            <person name="Ylla G."/>
        </authorList>
    </citation>
    <scope>NUCLEOTIDE SEQUENCE [LARGE SCALE GENOMIC DNA]</scope>
    <source>
        <strain evidence="11">DAG 2021-001</strain>
        <tissue evidence="11">Whole body minus gut</tissue>
    </source>
</reference>
<dbReference type="PRINTS" id="PR00463">
    <property type="entry name" value="EP450I"/>
</dbReference>
<accession>A0AAN9V5N1</accession>
<keyword evidence="5 9" id="KW-0560">Oxidoreductase</keyword>
<evidence type="ECO:0000256" key="6">
    <source>
        <dbReference type="ARBA" id="ARBA00023004"/>
    </source>
</evidence>
<dbReference type="InterPro" id="IPR002401">
    <property type="entry name" value="Cyt_P450_E_grp-I"/>
</dbReference>
<dbReference type="PANTHER" id="PTHR24291:SF177">
    <property type="entry name" value="CYTOCHROME P450 4AA1-RELATED"/>
    <property type="match status" value="1"/>
</dbReference>
<evidence type="ECO:0000256" key="7">
    <source>
        <dbReference type="ARBA" id="ARBA00023033"/>
    </source>
</evidence>
<sequence length="509" mass="57063">MAAGWSVSAGSGEAWAGVALAACAAAAALAALALLCAGWLKAVRLARALPGPPTVPLLGNALTITNHEELMHLGRTAYELFGGVFRAWVTIFPMFVVLEPEAIQKILSSQKHTEKISLYRLLHNFLGQGLITSSGEEWHTHRKLIQPSFHINILEGFVTTFYDCANIFVNRLQPTGPKGVNITSYINNCVLNILNESVLGIPVDEKETKAVSETPFRKGKVVVPHRLVRPWLLLNWVYKLTEDARKEMQHKNDIIEFAKKALEERRKLRKEANVSPTANPEKKCLLDFLIGINENNEDFTDEDIVNEVCTFMLAGQDSVGAALAFAVIMLAKHQEEQERVVEELESIFNGSDRIPTRQDLAAMRYLEQCLKETLRLYPSVPIMARRLGHDVTIGKHTLPKGAEILISPFAVHRLKHIYANPETFDPSRFCQENVEGRNPYAYIPFSAGPRNCIGYKFSMMEMKTVLSVLLRKYKLEPVPGKDVVDLKYRLTLRSKGGVWVKLSPREPLQ</sequence>